<dbReference type="InterPro" id="IPR018957">
    <property type="entry name" value="Znf_C3HC4_RING-type"/>
</dbReference>
<evidence type="ECO:0000256" key="4">
    <source>
        <dbReference type="PROSITE-ProRule" id="PRU00175"/>
    </source>
</evidence>
<evidence type="ECO:0000313" key="8">
    <source>
        <dbReference type="Proteomes" id="UP000613177"/>
    </source>
</evidence>
<evidence type="ECO:0000259" key="5">
    <source>
        <dbReference type="PROSITE" id="PS50089"/>
    </source>
</evidence>
<dbReference type="PANTHER" id="PTHR23327">
    <property type="entry name" value="RING FINGER PROTEIN 127"/>
    <property type="match status" value="1"/>
</dbReference>
<dbReference type="InterPro" id="IPR001841">
    <property type="entry name" value="Znf_RING"/>
</dbReference>
<dbReference type="Gene3D" id="3.30.40.10">
    <property type="entry name" value="Zinc/RING finger domain, C3HC4 (zinc finger)"/>
    <property type="match status" value="2"/>
</dbReference>
<accession>A0A8H7SKH8</accession>
<keyword evidence="8" id="KW-1185">Reference proteome</keyword>
<dbReference type="InterPro" id="IPR003111">
    <property type="entry name" value="Lon_prtase_N"/>
</dbReference>
<dbReference type="PANTHER" id="PTHR23327:SF42">
    <property type="entry name" value="LON PEPTIDASE N-TERMINAL DOMAIN AND RING FINGER PROTEIN C14F5.10C"/>
    <property type="match status" value="1"/>
</dbReference>
<feature type="domain" description="RING-type" evidence="5">
    <location>
        <begin position="118"/>
        <end position="155"/>
    </location>
</feature>
<protein>
    <submittedName>
        <fullName evidence="7">Uncharacterized protein</fullName>
    </submittedName>
</protein>
<evidence type="ECO:0000256" key="2">
    <source>
        <dbReference type="ARBA" id="ARBA00022771"/>
    </source>
</evidence>
<dbReference type="Gene3D" id="2.30.130.40">
    <property type="entry name" value="LON domain-like"/>
    <property type="match status" value="1"/>
</dbReference>
<keyword evidence="2 4" id="KW-0863">Zinc-finger</keyword>
<keyword evidence="3" id="KW-0862">Zinc</keyword>
<dbReference type="SUPFAM" id="SSF88697">
    <property type="entry name" value="PUA domain-like"/>
    <property type="match status" value="1"/>
</dbReference>
<dbReference type="Pfam" id="PF00097">
    <property type="entry name" value="zf-C3HC4"/>
    <property type="match status" value="1"/>
</dbReference>
<dbReference type="InterPro" id="IPR017907">
    <property type="entry name" value="Znf_RING_CS"/>
</dbReference>
<dbReference type="Proteomes" id="UP000613177">
    <property type="component" value="Unassembled WGS sequence"/>
</dbReference>
<dbReference type="InterPro" id="IPR046336">
    <property type="entry name" value="Lon_prtase_N_sf"/>
</dbReference>
<reference evidence="7" key="1">
    <citation type="submission" date="2021-01" db="EMBL/GenBank/DDBJ databases">
        <title>Metabolic potential, ecology and presence of endohyphal bacteria is reflected in genomic diversity of Mucoromycotina.</title>
        <authorList>
            <person name="Muszewska A."/>
            <person name="Okrasinska A."/>
            <person name="Steczkiewicz K."/>
            <person name="Drgas O."/>
            <person name="Orlowska M."/>
            <person name="Perlinska-Lenart U."/>
            <person name="Aleksandrzak-Piekarczyk T."/>
            <person name="Szatraj K."/>
            <person name="Zielenkiewicz U."/>
            <person name="Pilsyk S."/>
            <person name="Malc E."/>
            <person name="Mieczkowski P."/>
            <person name="Kruszewska J.S."/>
            <person name="Biernat P."/>
            <person name="Pawlowska J."/>
        </authorList>
    </citation>
    <scope>NUCLEOTIDE SEQUENCE</scope>
    <source>
        <strain evidence="7">WA0000018081</strain>
    </source>
</reference>
<sequence>MTDRFNFTQSLICVACGDILVDPITLSCGYTVCSHCFPVSSPISAKKAVFRCPVPHCESPKHLFGPELLVDTTVLELTNLLRNYLPNCSLPPSPCEEMDTNKNSINLVANAVIPLLTCRSCSSPVVEPTTTPCGHTFCRLCVLQFKIDTDQCITCYRPLPKFSNLLAQAPNHLIARVVKDFQLSGLLPCNTFQTPLLDSINLQQYNVPLFISGTVILPGQSFRLPIYAPNHLRTFRNSLIPSSRYNGLCLASVHRSRPQVAQFGTILQIIGVEHRNDTLIIDVVGVDRFKLENHEEQDETTLAANFEILHEASIRQLSIEIPNSPPANDHLGLQKQQEQVSQYTVDLAESILQFIHHLSKQSNMPAGSLHTQTAGLLGPLWLESMKSLHGPMPSKLNPTAVCWWAAVVLPVSHTDLYLLLRTVPIIDRLELVISWMQNLQSQWERCRSTAIHAFSQVAQQQQ</sequence>
<gene>
    <name evidence="7" type="ORF">INT48_002950</name>
</gene>
<evidence type="ECO:0000313" key="7">
    <source>
        <dbReference type="EMBL" id="KAG2231169.1"/>
    </source>
</evidence>
<dbReference type="EMBL" id="JAEPRE010000164">
    <property type="protein sequence ID" value="KAG2231169.1"/>
    <property type="molecule type" value="Genomic_DNA"/>
</dbReference>
<evidence type="ECO:0000259" key="6">
    <source>
        <dbReference type="PROSITE" id="PS51787"/>
    </source>
</evidence>
<keyword evidence="1" id="KW-0479">Metal-binding</keyword>
<proteinExistence type="predicted"/>
<dbReference type="InterPro" id="IPR015947">
    <property type="entry name" value="PUA-like_sf"/>
</dbReference>
<organism evidence="7 8">
    <name type="scientific">Thamnidium elegans</name>
    <dbReference type="NCBI Taxonomy" id="101142"/>
    <lineage>
        <taxon>Eukaryota</taxon>
        <taxon>Fungi</taxon>
        <taxon>Fungi incertae sedis</taxon>
        <taxon>Mucoromycota</taxon>
        <taxon>Mucoromycotina</taxon>
        <taxon>Mucoromycetes</taxon>
        <taxon>Mucorales</taxon>
        <taxon>Mucorineae</taxon>
        <taxon>Mucoraceae</taxon>
        <taxon>Thamnidium</taxon>
    </lineage>
</organism>
<dbReference type="PROSITE" id="PS51787">
    <property type="entry name" value="LON_N"/>
    <property type="match status" value="1"/>
</dbReference>
<dbReference type="GO" id="GO:0008270">
    <property type="term" value="F:zinc ion binding"/>
    <property type="evidence" value="ECO:0007669"/>
    <property type="project" value="UniProtKB-KW"/>
</dbReference>
<dbReference type="SMART" id="SM00184">
    <property type="entry name" value="RING"/>
    <property type="match status" value="2"/>
</dbReference>
<name>A0A8H7SKH8_9FUNG</name>
<dbReference type="AlphaFoldDB" id="A0A8H7SKH8"/>
<dbReference type="InterPro" id="IPR013083">
    <property type="entry name" value="Znf_RING/FYVE/PHD"/>
</dbReference>
<dbReference type="Pfam" id="PF02190">
    <property type="entry name" value="LON_substr_bdg"/>
    <property type="match status" value="1"/>
</dbReference>
<dbReference type="PROSITE" id="PS50089">
    <property type="entry name" value="ZF_RING_2"/>
    <property type="match status" value="1"/>
</dbReference>
<dbReference type="SMART" id="SM00464">
    <property type="entry name" value="LON"/>
    <property type="match status" value="1"/>
</dbReference>
<dbReference type="SUPFAM" id="SSF57850">
    <property type="entry name" value="RING/U-box"/>
    <property type="match status" value="2"/>
</dbReference>
<evidence type="ECO:0000256" key="3">
    <source>
        <dbReference type="ARBA" id="ARBA00022833"/>
    </source>
</evidence>
<feature type="domain" description="Lon N-terminal" evidence="6">
    <location>
        <begin position="204"/>
        <end position="440"/>
    </location>
</feature>
<dbReference type="GO" id="GO:0061630">
    <property type="term" value="F:ubiquitin protein ligase activity"/>
    <property type="evidence" value="ECO:0007669"/>
    <property type="project" value="TreeGrafter"/>
</dbReference>
<dbReference type="PROSITE" id="PS00518">
    <property type="entry name" value="ZF_RING_1"/>
    <property type="match status" value="1"/>
</dbReference>
<evidence type="ECO:0000256" key="1">
    <source>
        <dbReference type="ARBA" id="ARBA00022723"/>
    </source>
</evidence>
<comment type="caution">
    <text evidence="7">The sequence shown here is derived from an EMBL/GenBank/DDBJ whole genome shotgun (WGS) entry which is preliminary data.</text>
</comment>